<reference evidence="7 8" key="1">
    <citation type="journal article" date="2018" name="Sci. Rep.">
        <title>Comparative genomics provides insights into the lifestyle and reveals functional heterogeneity of dark septate endophytic fungi.</title>
        <authorList>
            <person name="Knapp D.G."/>
            <person name="Nemeth J.B."/>
            <person name="Barry K."/>
            <person name="Hainaut M."/>
            <person name="Henrissat B."/>
            <person name="Johnson J."/>
            <person name="Kuo A."/>
            <person name="Lim J.H.P."/>
            <person name="Lipzen A."/>
            <person name="Nolan M."/>
            <person name="Ohm R.A."/>
            <person name="Tamas L."/>
            <person name="Grigoriev I.V."/>
            <person name="Spatafora J.W."/>
            <person name="Nagy L.G."/>
            <person name="Kovacs G.M."/>
        </authorList>
    </citation>
    <scope>NUCLEOTIDE SEQUENCE [LARGE SCALE GENOMIC DNA]</scope>
    <source>
        <strain evidence="7 8">DSE2036</strain>
    </source>
</reference>
<evidence type="ECO:0000313" key="8">
    <source>
        <dbReference type="Proteomes" id="UP000244855"/>
    </source>
</evidence>
<feature type="region of interest" description="Disordered" evidence="4">
    <location>
        <begin position="74"/>
        <end position="128"/>
    </location>
</feature>
<feature type="compositionally biased region" description="Polar residues" evidence="4">
    <location>
        <begin position="239"/>
        <end position="251"/>
    </location>
</feature>
<feature type="compositionally biased region" description="Polar residues" evidence="4">
    <location>
        <begin position="354"/>
        <end position="363"/>
    </location>
</feature>
<dbReference type="EMBL" id="KZ805626">
    <property type="protein sequence ID" value="PVH92977.1"/>
    <property type="molecule type" value="Genomic_DNA"/>
</dbReference>
<dbReference type="PROSITE" id="PS50118">
    <property type="entry name" value="HMG_BOX_2"/>
    <property type="match status" value="1"/>
</dbReference>
<accession>A0A2V1D4K4</accession>
<feature type="compositionally biased region" description="Polar residues" evidence="4">
    <location>
        <begin position="320"/>
        <end position="343"/>
    </location>
</feature>
<dbReference type="PROSITE" id="PS50105">
    <property type="entry name" value="SAM_DOMAIN"/>
    <property type="match status" value="1"/>
</dbReference>
<evidence type="ECO:0000259" key="6">
    <source>
        <dbReference type="PROSITE" id="PS50118"/>
    </source>
</evidence>
<feature type="compositionally biased region" description="Pro residues" evidence="4">
    <location>
        <begin position="460"/>
        <end position="472"/>
    </location>
</feature>
<keyword evidence="1 3" id="KW-0238">DNA-binding</keyword>
<evidence type="ECO:0000259" key="5">
    <source>
        <dbReference type="PROSITE" id="PS50105"/>
    </source>
</evidence>
<dbReference type="SMART" id="SM00454">
    <property type="entry name" value="SAM"/>
    <property type="match status" value="1"/>
</dbReference>
<dbReference type="GO" id="GO:0003677">
    <property type="term" value="F:DNA binding"/>
    <property type="evidence" value="ECO:0007669"/>
    <property type="project" value="UniProtKB-UniRule"/>
</dbReference>
<dbReference type="Pfam" id="PF00536">
    <property type="entry name" value="SAM_1"/>
    <property type="match status" value="1"/>
</dbReference>
<keyword evidence="2 3" id="KW-0539">Nucleus</keyword>
<sequence length="523" mass="56915">MSDLGERLERVGLSQYLDTFVAAGFDTWETVLDITESDLSSLNVKLGHRRKLQRAIAEYGQSYERPLPLGLNRATSIYGSSRSGEESGTETRGNPSVGSAAGGTASTKRKYRRHPKPDEHAPERPPSAYVIFSNQVREALKGQDLSFTEIAKVVGERWQMLPAEAREACESQANVAKERYYAMLTEYKKTPQYEAYQKYLEEFKAKHAAPQKGKSKSDLAAWRPALTVVEGNRSKTESDTVASTRSSSHENYQPCGDRAHGRHISLVPERSNSGWQQSSESSPPVGPARLPQGPSHPPKSASPATHSMSGFISPRMNKYSPMSTSPRSATLQKENSFETTYSSAVARGAHGQSDPRSTYSSYGHPSYQQSTPTPPSASYGSQYPSSIDLPSRRSGRELTHLPPFTHEDTTSSSDSGGASGTQSGYTGYTGPLLPSLDASKNMRHLPAPVPSVSATHSPLDRPPPAQQQPPPSQSQSQQPQMVQLQHPPPDFRTSSSLAALLRAGELARAADDEEMEIDKEGAP</sequence>
<dbReference type="SUPFAM" id="SSF47769">
    <property type="entry name" value="SAM/Pointed domain"/>
    <property type="match status" value="1"/>
</dbReference>
<evidence type="ECO:0000256" key="1">
    <source>
        <dbReference type="ARBA" id="ARBA00023125"/>
    </source>
</evidence>
<dbReference type="SMART" id="SM00398">
    <property type="entry name" value="HMG"/>
    <property type="match status" value="1"/>
</dbReference>
<evidence type="ECO:0000256" key="2">
    <source>
        <dbReference type="ARBA" id="ARBA00023242"/>
    </source>
</evidence>
<feature type="domain" description="HMG box" evidence="6">
    <location>
        <begin position="122"/>
        <end position="188"/>
    </location>
</feature>
<dbReference type="STRING" id="97972.A0A2V1D4K4"/>
<dbReference type="SUPFAM" id="SSF47095">
    <property type="entry name" value="HMG-box"/>
    <property type="match status" value="1"/>
</dbReference>
<organism evidence="7 8">
    <name type="scientific">Periconia macrospinosa</name>
    <dbReference type="NCBI Taxonomy" id="97972"/>
    <lineage>
        <taxon>Eukaryota</taxon>
        <taxon>Fungi</taxon>
        <taxon>Dikarya</taxon>
        <taxon>Ascomycota</taxon>
        <taxon>Pezizomycotina</taxon>
        <taxon>Dothideomycetes</taxon>
        <taxon>Pleosporomycetidae</taxon>
        <taxon>Pleosporales</taxon>
        <taxon>Massarineae</taxon>
        <taxon>Periconiaceae</taxon>
        <taxon>Periconia</taxon>
    </lineage>
</organism>
<feature type="region of interest" description="Disordered" evidence="4">
    <location>
        <begin position="230"/>
        <end position="496"/>
    </location>
</feature>
<dbReference type="Pfam" id="PF00505">
    <property type="entry name" value="HMG_box"/>
    <property type="match status" value="1"/>
</dbReference>
<dbReference type="Gene3D" id="1.10.150.50">
    <property type="entry name" value="Transcription Factor, Ets-1"/>
    <property type="match status" value="1"/>
</dbReference>
<dbReference type="Proteomes" id="UP000244855">
    <property type="component" value="Unassembled WGS sequence"/>
</dbReference>
<dbReference type="InterPro" id="IPR036910">
    <property type="entry name" value="HMG_box_dom_sf"/>
</dbReference>
<keyword evidence="8" id="KW-1185">Reference proteome</keyword>
<dbReference type="Gene3D" id="1.10.30.10">
    <property type="entry name" value="High mobility group box domain"/>
    <property type="match status" value="1"/>
</dbReference>
<feature type="compositionally biased region" description="Low complexity" evidence="4">
    <location>
        <begin position="271"/>
        <end position="282"/>
    </location>
</feature>
<name>A0A2V1D4K4_9PLEO</name>
<dbReference type="PANTHER" id="PTHR46040:SF3">
    <property type="entry name" value="HIGH MOBILITY GROUP PROTEIN 2"/>
    <property type="match status" value="1"/>
</dbReference>
<proteinExistence type="predicted"/>
<dbReference type="GO" id="GO:0010468">
    <property type="term" value="P:regulation of gene expression"/>
    <property type="evidence" value="ECO:0007669"/>
    <property type="project" value="TreeGrafter"/>
</dbReference>
<protein>
    <recommendedName>
        <fullName evidence="9">HMG box domain-containing protein</fullName>
    </recommendedName>
</protein>
<dbReference type="GO" id="GO:0005634">
    <property type="term" value="C:nucleus"/>
    <property type="evidence" value="ECO:0007669"/>
    <property type="project" value="UniProtKB-UniRule"/>
</dbReference>
<dbReference type="InterPro" id="IPR009071">
    <property type="entry name" value="HMG_box_dom"/>
</dbReference>
<evidence type="ECO:0008006" key="9">
    <source>
        <dbReference type="Google" id="ProtNLM"/>
    </source>
</evidence>
<evidence type="ECO:0000313" key="7">
    <source>
        <dbReference type="EMBL" id="PVH92977.1"/>
    </source>
</evidence>
<dbReference type="InterPro" id="IPR051965">
    <property type="entry name" value="ChromReg_NeuronalGeneExpr"/>
</dbReference>
<dbReference type="OrthoDB" id="1919336at2759"/>
<feature type="compositionally biased region" description="Low complexity" evidence="4">
    <location>
        <begin position="410"/>
        <end position="430"/>
    </location>
</feature>
<dbReference type="PANTHER" id="PTHR46040">
    <property type="entry name" value="HIGH MOBILITY GROUP PROTEIN 2"/>
    <property type="match status" value="1"/>
</dbReference>
<feature type="DNA-binding region" description="HMG box" evidence="3">
    <location>
        <begin position="122"/>
        <end position="188"/>
    </location>
</feature>
<gene>
    <name evidence="7" type="ORF">DM02DRAFT_542433</name>
</gene>
<evidence type="ECO:0000256" key="4">
    <source>
        <dbReference type="SAM" id="MobiDB-lite"/>
    </source>
</evidence>
<dbReference type="AlphaFoldDB" id="A0A2V1D4K4"/>
<feature type="domain" description="SAM" evidence="5">
    <location>
        <begin position="1"/>
        <end position="47"/>
    </location>
</feature>
<feature type="compositionally biased region" description="Low complexity" evidence="4">
    <location>
        <begin position="473"/>
        <end position="485"/>
    </location>
</feature>
<feature type="compositionally biased region" description="Low complexity" evidence="4">
    <location>
        <begin position="365"/>
        <end position="379"/>
    </location>
</feature>
<feature type="compositionally biased region" description="Basic and acidic residues" evidence="4">
    <location>
        <begin position="390"/>
        <end position="409"/>
    </location>
</feature>
<dbReference type="InterPro" id="IPR001660">
    <property type="entry name" value="SAM"/>
</dbReference>
<dbReference type="InterPro" id="IPR013761">
    <property type="entry name" value="SAM/pointed_sf"/>
</dbReference>
<evidence type="ECO:0000256" key="3">
    <source>
        <dbReference type="PROSITE-ProRule" id="PRU00267"/>
    </source>
</evidence>